<evidence type="ECO:0000259" key="3">
    <source>
        <dbReference type="PROSITE" id="PS50812"/>
    </source>
</evidence>
<dbReference type="PANTHER" id="PTHR12550">
    <property type="entry name" value="HEPATOMA-DERIVED GROWTH FACTOR-RELATED"/>
    <property type="match status" value="1"/>
</dbReference>
<organism evidence="5">
    <name type="scientific">Spirodela intermedia</name>
    <name type="common">Intermediate duckweed</name>
    <dbReference type="NCBI Taxonomy" id="51605"/>
    <lineage>
        <taxon>Eukaryota</taxon>
        <taxon>Viridiplantae</taxon>
        <taxon>Streptophyta</taxon>
        <taxon>Embryophyta</taxon>
        <taxon>Tracheophyta</taxon>
        <taxon>Spermatophyta</taxon>
        <taxon>Magnoliopsida</taxon>
        <taxon>Liliopsida</taxon>
        <taxon>Araceae</taxon>
        <taxon>Lemnoideae</taxon>
        <taxon>Spirodela</taxon>
    </lineage>
</organism>
<dbReference type="SUPFAM" id="SSF63748">
    <property type="entry name" value="Tudor/PWWP/MBT"/>
    <property type="match status" value="1"/>
</dbReference>
<feature type="compositionally biased region" description="Polar residues" evidence="2">
    <location>
        <begin position="497"/>
        <end position="517"/>
    </location>
</feature>
<evidence type="ECO:0000256" key="1">
    <source>
        <dbReference type="ARBA" id="ARBA00022664"/>
    </source>
</evidence>
<feature type="region of interest" description="Disordered" evidence="2">
    <location>
        <begin position="242"/>
        <end position="299"/>
    </location>
</feature>
<dbReference type="Gene3D" id="2.30.30.140">
    <property type="match status" value="1"/>
</dbReference>
<name>A0A7I8JTH2_SPIIN</name>
<feature type="compositionally biased region" description="Basic and acidic residues" evidence="2">
    <location>
        <begin position="252"/>
        <end position="262"/>
    </location>
</feature>
<dbReference type="SMART" id="SM00293">
    <property type="entry name" value="PWWP"/>
    <property type="match status" value="1"/>
</dbReference>
<dbReference type="PROSITE" id="PS51391">
    <property type="entry name" value="CID"/>
    <property type="match status" value="1"/>
</dbReference>
<dbReference type="Pfam" id="PF04818">
    <property type="entry name" value="CID"/>
    <property type="match status" value="1"/>
</dbReference>
<accession>A0A7I8JTH2</accession>
<dbReference type="GO" id="GO:0005634">
    <property type="term" value="C:nucleus"/>
    <property type="evidence" value="ECO:0007669"/>
    <property type="project" value="UniProtKB-ARBA"/>
</dbReference>
<dbReference type="PROSITE" id="PS50812">
    <property type="entry name" value="PWWP"/>
    <property type="match status" value="1"/>
</dbReference>
<feature type="region of interest" description="Disordered" evidence="2">
    <location>
        <begin position="113"/>
        <end position="147"/>
    </location>
</feature>
<feature type="compositionally biased region" description="Basic and acidic residues" evidence="2">
    <location>
        <begin position="410"/>
        <end position="420"/>
    </location>
</feature>
<evidence type="ECO:0000256" key="2">
    <source>
        <dbReference type="SAM" id="MobiDB-lite"/>
    </source>
</evidence>
<feature type="region of interest" description="Disordered" evidence="2">
    <location>
        <begin position="345"/>
        <end position="394"/>
    </location>
</feature>
<evidence type="ECO:0000259" key="4">
    <source>
        <dbReference type="PROSITE" id="PS51391"/>
    </source>
</evidence>
<dbReference type="InterPro" id="IPR008942">
    <property type="entry name" value="ENTH_VHS"/>
</dbReference>
<dbReference type="EMBL" id="LR743605">
    <property type="protein sequence ID" value="CAA2634410.1"/>
    <property type="molecule type" value="Genomic_DNA"/>
</dbReference>
<dbReference type="Proteomes" id="UP001189122">
    <property type="component" value="Unassembled WGS sequence"/>
</dbReference>
<feature type="compositionally biased region" description="Polar residues" evidence="2">
    <location>
        <begin position="445"/>
        <end position="468"/>
    </location>
</feature>
<feature type="compositionally biased region" description="Basic and acidic residues" evidence="2">
    <location>
        <begin position="471"/>
        <end position="481"/>
    </location>
</feature>
<feature type="compositionally biased region" description="Basic and acidic residues" evidence="2">
    <location>
        <begin position="904"/>
        <end position="914"/>
    </location>
</feature>
<evidence type="ECO:0000313" key="5">
    <source>
        <dbReference type="EMBL" id="CAA2634410.1"/>
    </source>
</evidence>
<dbReference type="InterPro" id="IPR000313">
    <property type="entry name" value="PWWP_dom"/>
</dbReference>
<feature type="region of interest" description="Disordered" evidence="2">
    <location>
        <begin position="844"/>
        <end position="866"/>
    </location>
</feature>
<gene>
    <name evidence="5" type="ORF">SI7747_18019821</name>
</gene>
<dbReference type="AlphaFoldDB" id="A0A7I8JTH2"/>
<feature type="compositionally biased region" description="Polar residues" evidence="2">
    <location>
        <begin position="365"/>
        <end position="383"/>
    </location>
</feature>
<dbReference type="GO" id="GO:0006397">
    <property type="term" value="P:mRNA processing"/>
    <property type="evidence" value="ECO:0007669"/>
    <property type="project" value="UniProtKB-KW"/>
</dbReference>
<keyword evidence="1" id="KW-0507">mRNA processing</keyword>
<dbReference type="SMART" id="SM00582">
    <property type="entry name" value="RPR"/>
    <property type="match status" value="1"/>
</dbReference>
<protein>
    <submittedName>
        <fullName evidence="5">Uncharacterized protein</fullName>
    </submittedName>
</protein>
<feature type="domain" description="PWWP" evidence="3">
    <location>
        <begin position="20"/>
        <end position="77"/>
    </location>
</feature>
<feature type="compositionally biased region" description="Basic and acidic residues" evidence="2">
    <location>
        <begin position="431"/>
        <end position="444"/>
    </location>
</feature>
<dbReference type="Gene3D" id="1.25.40.90">
    <property type="match status" value="1"/>
</dbReference>
<proteinExistence type="predicted"/>
<dbReference type="InterPro" id="IPR006569">
    <property type="entry name" value="CID_dom"/>
</dbReference>
<feature type="domain" description="CID" evidence="4">
    <location>
        <begin position="651"/>
        <end position="792"/>
    </location>
</feature>
<reference evidence="5 6" key="1">
    <citation type="submission" date="2019-12" db="EMBL/GenBank/DDBJ databases">
        <authorList>
            <person name="Scholz U."/>
            <person name="Mascher M."/>
            <person name="Fiebig A."/>
        </authorList>
    </citation>
    <scope>NUCLEOTIDE SEQUENCE</scope>
</reference>
<feature type="region of interest" description="Disordered" evidence="2">
    <location>
        <begin position="410"/>
        <end position="531"/>
    </location>
</feature>
<dbReference type="EMBL" id="CACRZD030000018">
    <property type="protein sequence ID" value="CAA6673404.1"/>
    <property type="molecule type" value="Genomic_DNA"/>
</dbReference>
<sequence>MAPRRRKVGNRGNQKERFRVGDLVLAKVKGFAAWPAKISRPEDWKRLPDPKKYFVRFFGTSEIGFVAPSNIQVFTIDLKSELIGRPRIKHSKDFARAVDEICQAFEELQGKSSDKSGKTLKVATSEEHNQTSKRKEGTKDKCTSGGLPGSEDISLDYDGTFSADIKLNDADINFRAETSVFSVESSNKYSNNCPDDVKEGKAVMSQSPSMISSIKDETGKDLLEEKIVQIRRRKHKLYVSEPKAQAKKRQRHADVSDKEVKISGRISKRKADKHFRKDKDAVPTKRGKQSSSPAESLLVDSSIKATKSVEDEKSHVLPTKDVTASHCKKSPVRTRRRLLRIDDDEVDEEAQRTPIHRKSRDKSIATVSNEPLADSDSQAQAKNPNAHMLSTGDMRSDRIVLAKLDNRCTADGTSSRKFENDSPCQNPCQTEEIKPEKHLEKYENQKSSSLDDNSTHLASNLHSGTKNSDGMVEHKTPKPEVKTSTSGSARTKDIVSKRSSVTSSNLATRQKLKPSSSDNEKQKENLQMKDRLSTKRYGCKRVCTKSKFVDSVTSMKDLIAVAQAKRKETHSLSLFHDYVSVTSVPSQTVIRERSPSPLLTSTTIPAINDTQNDYNTGANNSLLNPVVSEKHEQVIFTGGQPPGFTSSDGTEAATARDAFEGMIETLSRTKESIGRATHQAIECAKLNMASEVVDLLIRKLESEISFRRRVDLFFCVYVSQLSSYSSIGIAGASYIPSVQAALSRLLSAAAPPGAGACENRHQCLKVLRLWLERKIFPESVLRPIMDGIEVPKDDPSSVLYLRRRSRVERSIDDPIREMEGMLVDEYGSNVAFQLPGLLSIHDSEDEEDLPHDLGEDAINESGVDVGNPLDELNAVLDSPSKRQHHVLEDVDGVLEMEEVSASSKDVRDSCKLENRPSPPPLPSYPPPSPPPPPPSSPFPLPPPPPPPQPSFVPPLPPPPSGHNASLTTDTVAQPIPNFVMAGVRSGQVAPANARSCEFGQKDMHLAPRGCHMSMQFQPAVQSFSHMSFAAAPAGQTPPSLPVVPRPYIAEGQWGTYPSNINSDGQHNSWVPGWRPGTSSGAPLVQDGRFSSNLERPPHGFQPPVASMAPVAGNLCIQWRSSPAHGGPRFSPTDKMHLLLTLSIQLYVVVSYLWFQRLENHGRYDFLYLKGCPDAGYCTIISACTFTDLKLPSVSQFFYIIDGTYLS</sequence>
<evidence type="ECO:0000313" key="6">
    <source>
        <dbReference type="Proteomes" id="UP001189122"/>
    </source>
</evidence>
<feature type="compositionally biased region" description="Basic and acidic residues" evidence="2">
    <location>
        <begin position="518"/>
        <end position="531"/>
    </location>
</feature>
<keyword evidence="6" id="KW-1185">Reference proteome</keyword>
<feature type="compositionally biased region" description="Basic and acidic residues" evidence="2">
    <location>
        <begin position="124"/>
        <end position="142"/>
    </location>
</feature>
<feature type="compositionally biased region" description="Pro residues" evidence="2">
    <location>
        <begin position="916"/>
        <end position="960"/>
    </location>
</feature>
<dbReference type="PANTHER" id="PTHR12550:SF70">
    <property type="entry name" value="JIL-1 ANCHORING AND STABILIZING PROTEIN, ISOFORM A"/>
    <property type="match status" value="1"/>
</dbReference>
<dbReference type="Pfam" id="PF00855">
    <property type="entry name" value="PWWP"/>
    <property type="match status" value="1"/>
</dbReference>
<feature type="region of interest" description="Disordered" evidence="2">
    <location>
        <begin position="898"/>
        <end position="968"/>
    </location>
</feature>